<dbReference type="PANTHER" id="PTHR38731">
    <property type="entry name" value="LIPL45-RELATED LIPOPROTEIN-RELATED"/>
    <property type="match status" value="1"/>
</dbReference>
<dbReference type="Gene3D" id="2.60.120.1440">
    <property type="match status" value="1"/>
</dbReference>
<dbReference type="Proteomes" id="UP000460298">
    <property type="component" value="Unassembled WGS sequence"/>
</dbReference>
<feature type="domain" description="FecR protein" evidence="1">
    <location>
        <begin position="89"/>
        <end position="186"/>
    </location>
</feature>
<evidence type="ECO:0000313" key="3">
    <source>
        <dbReference type="Proteomes" id="UP000460298"/>
    </source>
</evidence>
<evidence type="ECO:0000259" key="1">
    <source>
        <dbReference type="Pfam" id="PF04773"/>
    </source>
</evidence>
<name>A0A833M048_9LEPT</name>
<comment type="caution">
    <text evidence="2">The sequence shown here is derived from an EMBL/GenBank/DDBJ whole genome shotgun (WGS) entry which is preliminary data.</text>
</comment>
<protein>
    <recommendedName>
        <fullName evidence="1">FecR protein domain-containing protein</fullName>
    </recommendedName>
</protein>
<evidence type="ECO:0000313" key="2">
    <source>
        <dbReference type="EMBL" id="KAB2934873.1"/>
    </source>
</evidence>
<accession>A0A833M048</accession>
<gene>
    <name evidence="2" type="ORF">F9K24_03590</name>
</gene>
<dbReference type="Pfam" id="PF04773">
    <property type="entry name" value="FecR"/>
    <property type="match status" value="1"/>
</dbReference>
<dbReference type="PANTHER" id="PTHR38731:SF1">
    <property type="entry name" value="FECR PROTEIN DOMAIN-CONTAINING PROTEIN"/>
    <property type="match status" value="1"/>
</dbReference>
<dbReference type="InterPro" id="IPR006860">
    <property type="entry name" value="FecR"/>
</dbReference>
<organism evidence="2 3">
    <name type="scientific">Leptonema illini</name>
    <dbReference type="NCBI Taxonomy" id="183"/>
    <lineage>
        <taxon>Bacteria</taxon>
        <taxon>Pseudomonadati</taxon>
        <taxon>Spirochaetota</taxon>
        <taxon>Spirochaetia</taxon>
        <taxon>Leptospirales</taxon>
        <taxon>Leptospiraceae</taxon>
        <taxon>Leptonema</taxon>
    </lineage>
</organism>
<dbReference type="EMBL" id="WBUI01000002">
    <property type="protein sequence ID" value="KAB2934873.1"/>
    <property type="molecule type" value="Genomic_DNA"/>
</dbReference>
<dbReference type="AlphaFoldDB" id="A0A833M048"/>
<proteinExistence type="predicted"/>
<sequence>MVLIAGAAGRYVRKEMNMRRNENKKAFLAYAGSIAALTLILAMTACKEKSNAEQPLSMVITFTSGDVKIVRDGKEVAAAIGMIVYEKDLIRTENGTVDLQTRTGSAVRVREMTSLTVSKIAGKDGGETRIDMEHGGMLANVKKASANEGFNVATPTAIAGVRGTSFSVEVDPFERTSSVKVIDGKVAMAPRIEVLESATPEQIEKDPALKKMAELQSREVIIEEKSEGRLNPDVEKKVLAVNELTSKAPEGQIEPVRKEFEKVVAEIQAAPAEKTVLTSEARITDQDIVEKETLVVVDSDVLEKLEGDKGNESVVREMKETRQQKQDEILKKIEESASKTDLKDEKEIQRHYNKLEVITLLDGSQITGAVIAQTGDVLVIHSPQGVRRVNKSDVMSQEFR</sequence>
<reference evidence="2 3" key="1">
    <citation type="submission" date="2019-10" db="EMBL/GenBank/DDBJ databases">
        <title>Extracellular Electron Transfer in a Candidatus Methanoperedens spp. Enrichment Culture.</title>
        <authorList>
            <person name="Berger S."/>
            <person name="Rangel Shaw D."/>
            <person name="Berben T."/>
            <person name="In 'T Zandt M."/>
            <person name="Frank J."/>
            <person name="Reimann J."/>
            <person name="Jetten M.S.M."/>
            <person name="Welte C.U."/>
        </authorList>
    </citation>
    <scope>NUCLEOTIDE SEQUENCE [LARGE SCALE GENOMIC DNA]</scope>
    <source>
        <strain evidence="2">SB12</strain>
    </source>
</reference>